<protein>
    <submittedName>
        <fullName evidence="1">Uncharacterized protein</fullName>
    </submittedName>
</protein>
<evidence type="ECO:0000313" key="2">
    <source>
        <dbReference type="Proteomes" id="UP000607653"/>
    </source>
</evidence>
<accession>A0A823A185</accession>
<dbReference type="Proteomes" id="UP000607653">
    <property type="component" value="Unassembled WGS sequence"/>
</dbReference>
<comment type="caution">
    <text evidence="1">The sequence shown here is derived from an EMBL/GenBank/DDBJ whole genome shotgun (WGS) entry which is preliminary data.</text>
</comment>
<keyword evidence="2" id="KW-1185">Reference proteome</keyword>
<name>A0A823A185_NELNU</name>
<evidence type="ECO:0000313" key="1">
    <source>
        <dbReference type="EMBL" id="DAD49069.1"/>
    </source>
</evidence>
<gene>
    <name evidence="1" type="ORF">HUJ06_019006</name>
</gene>
<reference evidence="1 2" key="1">
    <citation type="journal article" date="2020" name="Mol. Biol. Evol.">
        <title>Distinct Expression and Methylation Patterns for Genes with Different Fates following a Single Whole-Genome Duplication in Flowering Plants.</title>
        <authorList>
            <person name="Shi T."/>
            <person name="Rahmani R.S."/>
            <person name="Gugger P.F."/>
            <person name="Wang M."/>
            <person name="Li H."/>
            <person name="Zhang Y."/>
            <person name="Li Z."/>
            <person name="Wang Q."/>
            <person name="Van de Peer Y."/>
            <person name="Marchal K."/>
            <person name="Chen J."/>
        </authorList>
    </citation>
    <scope>NUCLEOTIDE SEQUENCE [LARGE SCALE GENOMIC DNA]</scope>
    <source>
        <tissue evidence="1">Leaf</tissue>
    </source>
</reference>
<dbReference type="EMBL" id="DUZY01000008">
    <property type="protein sequence ID" value="DAD49069.1"/>
    <property type="molecule type" value="Genomic_DNA"/>
</dbReference>
<proteinExistence type="predicted"/>
<sequence length="79" mass="9333">MVEHRMYTNPSCRRRKVKEHYRSRNPYCLRGKQQGLLRFPSPEGKTIGFPYLSFSVRVEGDTKLRAKQQGFLSSHSWSE</sequence>
<dbReference type="AlphaFoldDB" id="A0A823A185"/>
<organism evidence="1 2">
    <name type="scientific">Nelumbo nucifera</name>
    <name type="common">Sacred lotus</name>
    <dbReference type="NCBI Taxonomy" id="4432"/>
    <lineage>
        <taxon>Eukaryota</taxon>
        <taxon>Viridiplantae</taxon>
        <taxon>Streptophyta</taxon>
        <taxon>Embryophyta</taxon>
        <taxon>Tracheophyta</taxon>
        <taxon>Spermatophyta</taxon>
        <taxon>Magnoliopsida</taxon>
        <taxon>Proteales</taxon>
        <taxon>Nelumbonaceae</taxon>
        <taxon>Nelumbo</taxon>
    </lineage>
</organism>